<evidence type="ECO:0000256" key="2">
    <source>
        <dbReference type="HAMAP-Rule" id="MF_00003"/>
    </source>
</evidence>
<comment type="subunit">
    <text evidence="2">Monomer. Binds 30S ribosomal subunits, but not 50S ribosomal subunits or 70S ribosomes.</text>
</comment>
<evidence type="ECO:0000313" key="3">
    <source>
        <dbReference type="EMBL" id="SHJ58204.1"/>
    </source>
</evidence>
<proteinExistence type="inferred from homology"/>
<comment type="similarity">
    <text evidence="2">Belongs to the RbfA family.</text>
</comment>
<comment type="function">
    <text evidence="2">One of several proteins that assist in the late maturation steps of the functional core of the 30S ribosomal subunit. Associates with free 30S ribosomal subunits (but not with 30S subunits that are part of 70S ribosomes or polysomes). Required for efficient processing of 16S rRNA. May interact with the 5'-terminal helix region of 16S rRNA.</text>
</comment>
<evidence type="ECO:0000313" key="4">
    <source>
        <dbReference type="Proteomes" id="UP000184171"/>
    </source>
</evidence>
<dbReference type="STRING" id="1122189.SAMN02745165_02714"/>
<dbReference type="PANTHER" id="PTHR33515">
    <property type="entry name" value="RIBOSOME-BINDING FACTOR A, CHLOROPLASTIC-RELATED"/>
    <property type="match status" value="1"/>
</dbReference>
<comment type="subcellular location">
    <subcellularLocation>
        <location evidence="2">Cytoplasm</location>
    </subcellularLocation>
</comment>
<dbReference type="GO" id="GO:0005829">
    <property type="term" value="C:cytosol"/>
    <property type="evidence" value="ECO:0007669"/>
    <property type="project" value="TreeGrafter"/>
</dbReference>
<organism evidence="3 4">
    <name type="scientific">Malonomonas rubra DSM 5091</name>
    <dbReference type="NCBI Taxonomy" id="1122189"/>
    <lineage>
        <taxon>Bacteria</taxon>
        <taxon>Pseudomonadati</taxon>
        <taxon>Thermodesulfobacteriota</taxon>
        <taxon>Desulfuromonadia</taxon>
        <taxon>Desulfuromonadales</taxon>
        <taxon>Geopsychrobacteraceae</taxon>
        <taxon>Malonomonas</taxon>
    </lineage>
</organism>
<dbReference type="SUPFAM" id="SSF89919">
    <property type="entry name" value="Ribosome-binding factor A, RbfA"/>
    <property type="match status" value="1"/>
</dbReference>
<dbReference type="Pfam" id="PF02033">
    <property type="entry name" value="RBFA"/>
    <property type="match status" value="1"/>
</dbReference>
<reference evidence="3 4" key="1">
    <citation type="submission" date="2016-11" db="EMBL/GenBank/DDBJ databases">
        <authorList>
            <person name="Jaros S."/>
            <person name="Januszkiewicz K."/>
            <person name="Wedrychowicz H."/>
        </authorList>
    </citation>
    <scope>NUCLEOTIDE SEQUENCE [LARGE SCALE GENOMIC DNA]</scope>
    <source>
        <strain evidence="3 4">DSM 5091</strain>
    </source>
</reference>
<name>A0A1M6KGW0_MALRU</name>
<dbReference type="PANTHER" id="PTHR33515:SF1">
    <property type="entry name" value="RIBOSOME-BINDING FACTOR A, CHLOROPLASTIC-RELATED"/>
    <property type="match status" value="1"/>
</dbReference>
<dbReference type="Proteomes" id="UP000184171">
    <property type="component" value="Unassembled WGS sequence"/>
</dbReference>
<dbReference type="GO" id="GO:0030490">
    <property type="term" value="P:maturation of SSU-rRNA"/>
    <property type="evidence" value="ECO:0007669"/>
    <property type="project" value="UniProtKB-UniRule"/>
</dbReference>
<keyword evidence="2" id="KW-0963">Cytoplasm</keyword>
<dbReference type="InterPro" id="IPR000238">
    <property type="entry name" value="RbfA"/>
</dbReference>
<dbReference type="AlphaFoldDB" id="A0A1M6KGW0"/>
<dbReference type="Gene3D" id="3.30.300.20">
    <property type="match status" value="1"/>
</dbReference>
<keyword evidence="1 2" id="KW-0690">Ribosome biogenesis</keyword>
<accession>A0A1M6KGW0</accession>
<sequence length="126" mass="14382">MSGYRPERVAEQIHKEVALLMMHGIKDPRVAPVSITGVTVSKDLSIAKVFFTVLDEATERKDAERGLKSVAPYLRRQLGQVIRMRFIPELRFEYDKSIGYGRKIDDLLRQVQDDLKDDDTDDSADS</sequence>
<dbReference type="InterPro" id="IPR023799">
    <property type="entry name" value="RbfA_dom_sf"/>
</dbReference>
<evidence type="ECO:0000256" key="1">
    <source>
        <dbReference type="ARBA" id="ARBA00022517"/>
    </source>
</evidence>
<dbReference type="PROSITE" id="PS01319">
    <property type="entry name" value="RBFA"/>
    <property type="match status" value="1"/>
</dbReference>
<dbReference type="EMBL" id="FQZT01000010">
    <property type="protein sequence ID" value="SHJ58204.1"/>
    <property type="molecule type" value="Genomic_DNA"/>
</dbReference>
<dbReference type="OrthoDB" id="307788at2"/>
<dbReference type="InterPro" id="IPR020053">
    <property type="entry name" value="Ribosome-bd_factorA_CS"/>
</dbReference>
<dbReference type="InterPro" id="IPR015946">
    <property type="entry name" value="KH_dom-like_a/b"/>
</dbReference>
<dbReference type="RefSeq" id="WP_072909275.1">
    <property type="nucleotide sequence ID" value="NZ_FQZT01000010.1"/>
</dbReference>
<dbReference type="NCBIfam" id="TIGR00082">
    <property type="entry name" value="rbfA"/>
    <property type="match status" value="1"/>
</dbReference>
<protein>
    <recommendedName>
        <fullName evidence="2">Ribosome-binding factor A</fullName>
    </recommendedName>
</protein>
<keyword evidence="4" id="KW-1185">Reference proteome</keyword>
<dbReference type="HAMAP" id="MF_00003">
    <property type="entry name" value="RbfA"/>
    <property type="match status" value="1"/>
</dbReference>
<dbReference type="GO" id="GO:0043024">
    <property type="term" value="F:ribosomal small subunit binding"/>
    <property type="evidence" value="ECO:0007669"/>
    <property type="project" value="TreeGrafter"/>
</dbReference>
<gene>
    <name evidence="2" type="primary">rbfA</name>
    <name evidence="3" type="ORF">SAMN02745165_02714</name>
</gene>